<keyword evidence="2" id="KW-0560">Oxidoreductase</keyword>
<dbReference type="SUPFAM" id="SSF51735">
    <property type="entry name" value="NAD(P)-binding Rossmann-fold domains"/>
    <property type="match status" value="1"/>
</dbReference>
<evidence type="ECO:0000313" key="4">
    <source>
        <dbReference type="EMBL" id="MBJ6798802.1"/>
    </source>
</evidence>
<name>A0ABS0YMT6_9BACT</name>
<comment type="similarity">
    <text evidence="1 3">Belongs to the short-chain dehydrogenases/reductases (SDR) family.</text>
</comment>
<dbReference type="PROSITE" id="PS00061">
    <property type="entry name" value="ADH_SHORT"/>
    <property type="match status" value="1"/>
</dbReference>
<dbReference type="CDD" id="cd05374">
    <property type="entry name" value="17beta-HSD-like_SDR_c"/>
    <property type="match status" value="1"/>
</dbReference>
<evidence type="ECO:0000313" key="5">
    <source>
        <dbReference type="Proteomes" id="UP000641025"/>
    </source>
</evidence>
<dbReference type="InterPro" id="IPR036291">
    <property type="entry name" value="NAD(P)-bd_dom_sf"/>
</dbReference>
<evidence type="ECO:0000256" key="3">
    <source>
        <dbReference type="RuleBase" id="RU000363"/>
    </source>
</evidence>
<keyword evidence="5" id="KW-1185">Reference proteome</keyword>
<dbReference type="RefSeq" id="WP_199393329.1">
    <property type="nucleotide sequence ID" value="NZ_JAEMHK010000001.1"/>
</dbReference>
<reference evidence="4 5" key="1">
    <citation type="submission" date="2020-12" db="EMBL/GenBank/DDBJ databases">
        <title>Geomonas sp. Red259, isolated from paddy soil.</title>
        <authorList>
            <person name="Xu Z."/>
            <person name="Zhang Z."/>
            <person name="Masuda Y."/>
            <person name="Itoh H."/>
            <person name="Senoo K."/>
        </authorList>
    </citation>
    <scope>NUCLEOTIDE SEQUENCE [LARGE SCALE GENOMIC DNA]</scope>
    <source>
        <strain evidence="4 5">Red259</strain>
    </source>
</reference>
<dbReference type="EMBL" id="JAEMHK010000001">
    <property type="protein sequence ID" value="MBJ6798802.1"/>
    <property type="molecule type" value="Genomic_DNA"/>
</dbReference>
<evidence type="ECO:0000256" key="2">
    <source>
        <dbReference type="ARBA" id="ARBA00023002"/>
    </source>
</evidence>
<comment type="caution">
    <text evidence="4">The sequence shown here is derived from an EMBL/GenBank/DDBJ whole genome shotgun (WGS) entry which is preliminary data.</text>
</comment>
<dbReference type="PANTHER" id="PTHR42901">
    <property type="entry name" value="ALCOHOL DEHYDROGENASE"/>
    <property type="match status" value="1"/>
</dbReference>
<dbReference type="PRINTS" id="PR00080">
    <property type="entry name" value="SDRFAMILY"/>
</dbReference>
<organism evidence="4 5">
    <name type="scientific">Geomonas propionica</name>
    <dbReference type="NCBI Taxonomy" id="2798582"/>
    <lineage>
        <taxon>Bacteria</taxon>
        <taxon>Pseudomonadati</taxon>
        <taxon>Thermodesulfobacteriota</taxon>
        <taxon>Desulfuromonadia</taxon>
        <taxon>Geobacterales</taxon>
        <taxon>Geobacteraceae</taxon>
        <taxon>Geomonas</taxon>
    </lineage>
</organism>
<dbReference type="Pfam" id="PF00106">
    <property type="entry name" value="adh_short"/>
    <property type="match status" value="1"/>
</dbReference>
<dbReference type="Proteomes" id="UP000641025">
    <property type="component" value="Unassembled WGS sequence"/>
</dbReference>
<dbReference type="PRINTS" id="PR00081">
    <property type="entry name" value="GDHRDH"/>
</dbReference>
<evidence type="ECO:0000256" key="1">
    <source>
        <dbReference type="ARBA" id="ARBA00006484"/>
    </source>
</evidence>
<dbReference type="Gene3D" id="3.40.50.720">
    <property type="entry name" value="NAD(P)-binding Rossmann-like Domain"/>
    <property type="match status" value="1"/>
</dbReference>
<protein>
    <submittedName>
        <fullName evidence="4">SDR family oxidoreductase</fullName>
    </submittedName>
</protein>
<dbReference type="InterPro" id="IPR020904">
    <property type="entry name" value="Sc_DH/Rdtase_CS"/>
</dbReference>
<dbReference type="NCBIfam" id="NF006776">
    <property type="entry name" value="PRK09291.1"/>
    <property type="match status" value="1"/>
</dbReference>
<gene>
    <name evidence="4" type="ORF">JFN90_01485</name>
</gene>
<accession>A0ABS0YMT6</accession>
<dbReference type="InterPro" id="IPR002347">
    <property type="entry name" value="SDR_fam"/>
</dbReference>
<proteinExistence type="inferred from homology"/>
<dbReference type="PANTHER" id="PTHR42901:SF1">
    <property type="entry name" value="ALCOHOL DEHYDROGENASE"/>
    <property type="match status" value="1"/>
</dbReference>
<sequence length="274" mass="29941">MNPTILITGAGSGFGLGASLELARRGYEVIATTQIVSQITAVKAAAAAAEVTLRVEKLDVCDHADRKRAEQWDVDVLVNNAGIGESGPIAEIPVDLVRASFETNVFGALELTQGLVKGMLKKGAGKIINISSIAGRLTFPYFGPYCMTKHAVEVFSEALRAELEHHNIKVVVIEPGPYDTGFNELLVASKYRWFNDTSLFACDAEVIKMKEANALNNQFHVGPVIAEHREGLISVIVDAVEDPHPEYRYCGPKEWNENVRLMRIEDANNSVGIY</sequence>